<dbReference type="Gene3D" id="4.10.80.150">
    <property type="match status" value="1"/>
</dbReference>
<gene>
    <name evidence="3" type="ORF">KUDE01_014708</name>
</gene>
<accession>A0AAD9BTJ8</accession>
<dbReference type="Pfam" id="PF00078">
    <property type="entry name" value="RVT_1"/>
    <property type="match status" value="1"/>
</dbReference>
<dbReference type="PANTHER" id="PTHR19446">
    <property type="entry name" value="REVERSE TRANSCRIPTASES"/>
    <property type="match status" value="1"/>
</dbReference>
<dbReference type="InterPro" id="IPR000313">
    <property type="entry name" value="PWWP_dom"/>
</dbReference>
<dbReference type="InterPro" id="IPR043502">
    <property type="entry name" value="DNA/RNA_pol_sf"/>
</dbReference>
<dbReference type="SUPFAM" id="SSF56672">
    <property type="entry name" value="DNA/RNA polymerases"/>
    <property type="match status" value="1"/>
</dbReference>
<dbReference type="Pfam" id="PF00855">
    <property type="entry name" value="PWWP"/>
    <property type="match status" value="1"/>
</dbReference>
<dbReference type="PROSITE" id="PS50878">
    <property type="entry name" value="RT_POL"/>
    <property type="match status" value="1"/>
</dbReference>
<organism evidence="3 4">
    <name type="scientific">Dissostichus eleginoides</name>
    <name type="common">Patagonian toothfish</name>
    <name type="synonym">Dissostichus amissus</name>
    <dbReference type="NCBI Taxonomy" id="100907"/>
    <lineage>
        <taxon>Eukaryota</taxon>
        <taxon>Metazoa</taxon>
        <taxon>Chordata</taxon>
        <taxon>Craniata</taxon>
        <taxon>Vertebrata</taxon>
        <taxon>Euteleostomi</taxon>
        <taxon>Actinopterygii</taxon>
        <taxon>Neopterygii</taxon>
        <taxon>Teleostei</taxon>
        <taxon>Neoteleostei</taxon>
        <taxon>Acanthomorphata</taxon>
        <taxon>Eupercaria</taxon>
        <taxon>Perciformes</taxon>
        <taxon>Notothenioidei</taxon>
        <taxon>Nototheniidae</taxon>
        <taxon>Dissostichus</taxon>
    </lineage>
</organism>
<dbReference type="EMBL" id="JASDAP010000016">
    <property type="protein sequence ID" value="KAK1890035.1"/>
    <property type="molecule type" value="Genomic_DNA"/>
</dbReference>
<comment type="caution">
    <text evidence="3">The sequence shown here is derived from an EMBL/GenBank/DDBJ whole genome shotgun (WGS) entry which is preliminary data.</text>
</comment>
<dbReference type="PROSITE" id="PS50812">
    <property type="entry name" value="PWWP"/>
    <property type="match status" value="1"/>
</dbReference>
<proteinExistence type="predicted"/>
<name>A0AAD9BTJ8_DISEL</name>
<dbReference type="Proteomes" id="UP001228049">
    <property type="component" value="Unassembled WGS sequence"/>
</dbReference>
<dbReference type="AlphaFoldDB" id="A0AAD9BTJ8"/>
<dbReference type="InterPro" id="IPR000477">
    <property type="entry name" value="RT_dom"/>
</dbReference>
<evidence type="ECO:0000259" key="1">
    <source>
        <dbReference type="PROSITE" id="PS50812"/>
    </source>
</evidence>
<feature type="domain" description="Reverse transcriptase" evidence="2">
    <location>
        <begin position="6"/>
        <end position="197"/>
    </location>
</feature>
<evidence type="ECO:0000313" key="4">
    <source>
        <dbReference type="Proteomes" id="UP001228049"/>
    </source>
</evidence>
<evidence type="ECO:0000313" key="3">
    <source>
        <dbReference type="EMBL" id="KAK1890035.1"/>
    </source>
</evidence>
<dbReference type="CDD" id="cd01650">
    <property type="entry name" value="RT_nLTR_like"/>
    <property type="match status" value="1"/>
</dbReference>
<reference evidence="3" key="1">
    <citation type="submission" date="2023-04" db="EMBL/GenBank/DDBJ databases">
        <title>Chromosome-level genome of Chaenocephalus aceratus.</title>
        <authorList>
            <person name="Park H."/>
        </authorList>
    </citation>
    <scope>NUCLEOTIDE SEQUENCE</scope>
    <source>
        <strain evidence="3">DE</strain>
        <tissue evidence="3">Muscle</tissue>
    </source>
</reference>
<evidence type="ECO:0000259" key="2">
    <source>
        <dbReference type="PROSITE" id="PS50878"/>
    </source>
</evidence>
<protein>
    <submittedName>
        <fullName evidence="3">149 kDa protein</fullName>
    </submittedName>
</protein>
<dbReference type="SUPFAM" id="SSF63748">
    <property type="entry name" value="Tudor/PWWP/MBT"/>
    <property type="match status" value="1"/>
</dbReference>
<sequence length="197" mass="22630">MDLFNESLNDSFLPLSCRRAVLTLLPKKGDLQEIKNWRPVSLLCTDYKLLSRALSSRLRKVMDQVVDRTQTYCVPGRSIVDNVSLIRDILEVSGSLGFDTGLVSLDQEKAFDRVEHRYLWKVLERFGLSPGFIAKIKVRVITMPGKNGDQFKQGDLVFAKMKGFPHWPARVHTHTHTHRTRIHTHYQGSHGTCKTWN</sequence>
<keyword evidence="4" id="KW-1185">Reference proteome</keyword>
<feature type="domain" description="PWWP" evidence="1">
    <location>
        <begin position="153"/>
        <end position="197"/>
    </location>
</feature>